<feature type="compositionally biased region" description="Polar residues" evidence="1">
    <location>
        <begin position="40"/>
        <end position="51"/>
    </location>
</feature>
<proteinExistence type="predicted"/>
<dbReference type="AlphaFoldDB" id="A0A5B7CPE1"/>
<feature type="region of interest" description="Disordered" evidence="1">
    <location>
        <begin position="40"/>
        <end position="85"/>
    </location>
</feature>
<comment type="caution">
    <text evidence="2">The sequence shown here is derived from an EMBL/GenBank/DDBJ whole genome shotgun (WGS) entry which is preliminary data.</text>
</comment>
<sequence>MMRSYKRQSEWHGGGEIFDLVGFWMRKKIVQYMTITKPSEITPGARTSSGSVGLGVRQDEGGGWWEAQDGGRHPSPRSFLARPRD</sequence>
<accession>A0A5B7CPE1</accession>
<keyword evidence="3" id="KW-1185">Reference proteome</keyword>
<reference evidence="2 3" key="1">
    <citation type="submission" date="2019-05" db="EMBL/GenBank/DDBJ databases">
        <title>Another draft genome of Portunus trituberculatus and its Hox gene families provides insights of decapod evolution.</title>
        <authorList>
            <person name="Jeong J.-H."/>
            <person name="Song I."/>
            <person name="Kim S."/>
            <person name="Choi T."/>
            <person name="Kim D."/>
            <person name="Ryu S."/>
            <person name="Kim W."/>
        </authorList>
    </citation>
    <scope>NUCLEOTIDE SEQUENCE [LARGE SCALE GENOMIC DNA]</scope>
    <source>
        <tissue evidence="2">Muscle</tissue>
    </source>
</reference>
<evidence type="ECO:0000256" key="1">
    <source>
        <dbReference type="SAM" id="MobiDB-lite"/>
    </source>
</evidence>
<name>A0A5B7CPE1_PORTR</name>
<dbReference type="EMBL" id="VSRR010000159">
    <property type="protein sequence ID" value="MPC11350.1"/>
    <property type="molecule type" value="Genomic_DNA"/>
</dbReference>
<organism evidence="2 3">
    <name type="scientific">Portunus trituberculatus</name>
    <name type="common">Swimming crab</name>
    <name type="synonym">Neptunus trituberculatus</name>
    <dbReference type="NCBI Taxonomy" id="210409"/>
    <lineage>
        <taxon>Eukaryota</taxon>
        <taxon>Metazoa</taxon>
        <taxon>Ecdysozoa</taxon>
        <taxon>Arthropoda</taxon>
        <taxon>Crustacea</taxon>
        <taxon>Multicrustacea</taxon>
        <taxon>Malacostraca</taxon>
        <taxon>Eumalacostraca</taxon>
        <taxon>Eucarida</taxon>
        <taxon>Decapoda</taxon>
        <taxon>Pleocyemata</taxon>
        <taxon>Brachyura</taxon>
        <taxon>Eubrachyura</taxon>
        <taxon>Portunoidea</taxon>
        <taxon>Portunidae</taxon>
        <taxon>Portuninae</taxon>
        <taxon>Portunus</taxon>
    </lineage>
</organism>
<protein>
    <submittedName>
        <fullName evidence="2">Uncharacterized protein</fullName>
    </submittedName>
</protein>
<evidence type="ECO:0000313" key="2">
    <source>
        <dbReference type="EMBL" id="MPC11350.1"/>
    </source>
</evidence>
<gene>
    <name evidence="2" type="ORF">E2C01_004013</name>
</gene>
<dbReference type="Proteomes" id="UP000324222">
    <property type="component" value="Unassembled WGS sequence"/>
</dbReference>
<evidence type="ECO:0000313" key="3">
    <source>
        <dbReference type="Proteomes" id="UP000324222"/>
    </source>
</evidence>